<comment type="catalytic activity">
    <reaction evidence="14">
        <text>[(1-&gt;4)-beta-D-glucosyl]n+m + reduced acceptor + O2 = 4-dehydro-beta-D-glucosyl-[(1-&gt;4)-beta-D-glucosyl]n-1 + [(1-&gt;4)-beta-D-glucosyl]m + acceptor + H2O.</text>
        <dbReference type="EC" id="1.14.99.56"/>
    </reaction>
</comment>
<feature type="signal peptide" evidence="16">
    <location>
        <begin position="1"/>
        <end position="16"/>
    </location>
</feature>
<dbReference type="Gene3D" id="2.70.50.70">
    <property type="match status" value="1"/>
</dbReference>
<dbReference type="AlphaFoldDB" id="A0AAD5RH41"/>
<keyword evidence="8" id="KW-0186">Copper</keyword>
<evidence type="ECO:0000256" key="9">
    <source>
        <dbReference type="ARBA" id="ARBA00023033"/>
    </source>
</evidence>
<evidence type="ECO:0000256" key="15">
    <source>
        <dbReference type="ARBA" id="ARBA00047174"/>
    </source>
</evidence>
<evidence type="ECO:0000313" key="18">
    <source>
        <dbReference type="EMBL" id="KAJ2893039.1"/>
    </source>
</evidence>
<dbReference type="PANTHER" id="PTHR33353:SF6">
    <property type="entry name" value="ENDOGLUCANASE IV"/>
    <property type="match status" value="1"/>
</dbReference>
<keyword evidence="12" id="KW-0624">Polysaccharide degradation</keyword>
<evidence type="ECO:0000313" key="19">
    <source>
        <dbReference type="Proteomes" id="UP001201980"/>
    </source>
</evidence>
<evidence type="ECO:0000256" key="11">
    <source>
        <dbReference type="ARBA" id="ARBA00023277"/>
    </source>
</evidence>
<evidence type="ECO:0000259" key="17">
    <source>
        <dbReference type="Pfam" id="PF03443"/>
    </source>
</evidence>
<keyword evidence="9 18" id="KW-0503">Monooxygenase</keyword>
<comment type="similarity">
    <text evidence="13">Belongs to the polysaccharide monooxygenase AA9 family.</text>
</comment>
<feature type="chain" id="PRO_5042223261" description="lytic cellulose monooxygenase (C4-dehydrogenating)" evidence="16">
    <location>
        <begin position="17"/>
        <end position="631"/>
    </location>
</feature>
<dbReference type="InterPro" id="IPR049892">
    <property type="entry name" value="AA9"/>
</dbReference>
<dbReference type="GO" id="GO:0004497">
    <property type="term" value="F:monooxygenase activity"/>
    <property type="evidence" value="ECO:0007669"/>
    <property type="project" value="UniProtKB-KW"/>
</dbReference>
<keyword evidence="6" id="KW-0136">Cellulose degradation</keyword>
<dbReference type="EC" id="1.14.99.56" evidence="15"/>
<evidence type="ECO:0000256" key="12">
    <source>
        <dbReference type="ARBA" id="ARBA00023326"/>
    </source>
</evidence>
<dbReference type="EMBL" id="JAKWBI020000671">
    <property type="protein sequence ID" value="KAJ2893039.1"/>
    <property type="molecule type" value="Genomic_DNA"/>
</dbReference>
<evidence type="ECO:0000256" key="4">
    <source>
        <dbReference type="ARBA" id="ARBA00022723"/>
    </source>
</evidence>
<keyword evidence="4" id="KW-0479">Metal-binding</keyword>
<gene>
    <name evidence="18" type="ORF">MKZ38_009120</name>
</gene>
<evidence type="ECO:0000256" key="6">
    <source>
        <dbReference type="ARBA" id="ARBA00023001"/>
    </source>
</evidence>
<keyword evidence="3" id="KW-0964">Secreted</keyword>
<evidence type="ECO:0000256" key="14">
    <source>
        <dbReference type="ARBA" id="ARBA00045077"/>
    </source>
</evidence>
<dbReference type="GO" id="GO:0046872">
    <property type="term" value="F:metal ion binding"/>
    <property type="evidence" value="ECO:0007669"/>
    <property type="project" value="UniProtKB-KW"/>
</dbReference>
<dbReference type="CDD" id="cd21175">
    <property type="entry name" value="LPMO_AA9"/>
    <property type="match status" value="1"/>
</dbReference>
<dbReference type="PANTHER" id="PTHR33353">
    <property type="entry name" value="PUTATIVE (AFU_ORTHOLOGUE AFUA_1G12560)-RELATED"/>
    <property type="match status" value="1"/>
</dbReference>
<comment type="caution">
    <text evidence="18">The sequence shown here is derived from an EMBL/GenBank/DDBJ whole genome shotgun (WGS) entry which is preliminary data.</text>
</comment>
<keyword evidence="5 16" id="KW-0732">Signal</keyword>
<evidence type="ECO:0000256" key="3">
    <source>
        <dbReference type="ARBA" id="ARBA00022525"/>
    </source>
</evidence>
<evidence type="ECO:0000256" key="5">
    <source>
        <dbReference type="ARBA" id="ARBA00022729"/>
    </source>
</evidence>
<keyword evidence="10" id="KW-1015">Disulfide bond</keyword>
<evidence type="ECO:0000256" key="16">
    <source>
        <dbReference type="SAM" id="SignalP"/>
    </source>
</evidence>
<proteinExistence type="inferred from homology"/>
<evidence type="ECO:0000256" key="13">
    <source>
        <dbReference type="ARBA" id="ARBA00044502"/>
    </source>
</evidence>
<dbReference type="Proteomes" id="UP001201980">
    <property type="component" value="Unassembled WGS sequence"/>
</dbReference>
<dbReference type="GO" id="GO:0030245">
    <property type="term" value="P:cellulose catabolic process"/>
    <property type="evidence" value="ECO:0007669"/>
    <property type="project" value="UniProtKB-KW"/>
</dbReference>
<name>A0AAD5RH41_9PEZI</name>
<keyword evidence="11" id="KW-0119">Carbohydrate metabolism</keyword>
<feature type="domain" description="Auxiliary Activity family 9 catalytic" evidence="17">
    <location>
        <begin position="17"/>
        <end position="228"/>
    </location>
</feature>
<sequence>MKYIASLLASAGLVAAHGYVDNATIGGEYYEFYQPYLDPYWSPTPERISRPIQGNGPVEDVTLIDLQCGGYTAGGISGSEPAVLHAPAEAGSTVDLYWTLWPDSHVGPMLTYMARCPDSGCAEWLPEEAAVWFKVAEGGREGTSNVWADTPMMTAGNHYEYTIPSCLEDGYYLVRHEIIALHSAWAYPGAQFYPGCHQLKVTGGGSTNPGSLVSFPGAYAGSDPGITNLTIKIRLMRFFFVNEELETLDMLSIGTMFAHSCIYLHPQIVQRSALMWELMTDVVTEAYLPDCLCAIGMQLGGAWKVRIVFVYSNNWELVHPYPKFQTGEPEDWGDKALSGSLMSKVTGFNDSMAHVMLPVLILSLLLLVLRKLPTIQSFLANYQPSHQDAQAMFRQLAANEKSWTKSQSFIIVDIDVDKPPKMTVYCVINGVAYPPPASQVVNTAALVYPSSFQAVPAQQPQVTTTNTNTMSTSTSLTNTYPAQPTQSYIPTYIQPWQQQYQYQYQVQPQHQQVQPYQPYPTSVYLPSVRYQDPWGTPRQALPQCAAMAARNWVPPRGMIGGFYGTMVGQNETGRASASGAHAGWSGGWGTDRPDTAAPTWWVPPHGSGGAARVYPIHVQTTAAQNVAWVMP</sequence>
<comment type="cofactor">
    <cofactor evidence="1">
        <name>Cu(2+)</name>
        <dbReference type="ChEBI" id="CHEBI:29036"/>
    </cofactor>
</comment>
<dbReference type="InterPro" id="IPR005103">
    <property type="entry name" value="AA9_LPMO"/>
</dbReference>
<comment type="subcellular location">
    <subcellularLocation>
        <location evidence="2">Secreted</location>
    </subcellularLocation>
</comment>
<accession>A0AAD5RH41</accession>
<evidence type="ECO:0000256" key="10">
    <source>
        <dbReference type="ARBA" id="ARBA00023157"/>
    </source>
</evidence>
<dbReference type="GO" id="GO:0005576">
    <property type="term" value="C:extracellular region"/>
    <property type="evidence" value="ECO:0007669"/>
    <property type="project" value="UniProtKB-SubCell"/>
</dbReference>
<evidence type="ECO:0000256" key="1">
    <source>
        <dbReference type="ARBA" id="ARBA00001973"/>
    </source>
</evidence>
<evidence type="ECO:0000256" key="2">
    <source>
        <dbReference type="ARBA" id="ARBA00004613"/>
    </source>
</evidence>
<evidence type="ECO:0000256" key="7">
    <source>
        <dbReference type="ARBA" id="ARBA00023002"/>
    </source>
</evidence>
<protein>
    <recommendedName>
        <fullName evidence="15">lytic cellulose monooxygenase (C4-dehydrogenating)</fullName>
        <ecNumber evidence="15">1.14.99.56</ecNumber>
    </recommendedName>
</protein>
<dbReference type="Pfam" id="PF03443">
    <property type="entry name" value="AA9"/>
    <property type="match status" value="1"/>
</dbReference>
<evidence type="ECO:0000256" key="8">
    <source>
        <dbReference type="ARBA" id="ARBA00023008"/>
    </source>
</evidence>
<keyword evidence="7" id="KW-0560">Oxidoreductase</keyword>
<organism evidence="18 19">
    <name type="scientific">Zalerion maritima</name>
    <dbReference type="NCBI Taxonomy" id="339359"/>
    <lineage>
        <taxon>Eukaryota</taxon>
        <taxon>Fungi</taxon>
        <taxon>Dikarya</taxon>
        <taxon>Ascomycota</taxon>
        <taxon>Pezizomycotina</taxon>
        <taxon>Sordariomycetes</taxon>
        <taxon>Lulworthiomycetidae</taxon>
        <taxon>Lulworthiales</taxon>
        <taxon>Lulworthiaceae</taxon>
        <taxon>Zalerion</taxon>
    </lineage>
</organism>
<reference evidence="18" key="1">
    <citation type="submission" date="2022-07" db="EMBL/GenBank/DDBJ databases">
        <title>Draft genome sequence of Zalerion maritima ATCC 34329, a (micro)plastics degrading marine fungus.</title>
        <authorList>
            <person name="Paco A."/>
            <person name="Goncalves M.F.M."/>
            <person name="Rocha-Santos T.A.P."/>
            <person name="Alves A."/>
        </authorList>
    </citation>
    <scope>NUCLEOTIDE SEQUENCE</scope>
    <source>
        <strain evidence="18">ATCC 34329</strain>
    </source>
</reference>
<keyword evidence="19" id="KW-1185">Reference proteome</keyword>